<comment type="cofactor">
    <cofactor evidence="1 6">
        <name>a divalent metal cation</name>
        <dbReference type="ChEBI" id="CHEBI:60240"/>
    </cofactor>
</comment>
<dbReference type="Gene3D" id="3.30.420.60">
    <property type="entry name" value="eRF1 domain 2"/>
    <property type="match status" value="1"/>
</dbReference>
<dbReference type="EMBL" id="CAJPEV010000476">
    <property type="protein sequence ID" value="CAG0885665.1"/>
    <property type="molecule type" value="Genomic_DNA"/>
</dbReference>
<keyword evidence="4 6" id="KW-0963">Cytoplasm</keyword>
<dbReference type="InterPro" id="IPR004405">
    <property type="entry name" value="TF_pelota"/>
</dbReference>
<dbReference type="PANTHER" id="PTHR10853:SF0">
    <property type="entry name" value="PROTEIN PELOTA HOMOLOG"/>
    <property type="match status" value="1"/>
</dbReference>
<dbReference type="NCBIfam" id="TIGR00111">
    <property type="entry name" value="pelota"/>
    <property type="match status" value="1"/>
</dbReference>
<dbReference type="SUPFAM" id="SSF55315">
    <property type="entry name" value="L30e-like"/>
    <property type="match status" value="1"/>
</dbReference>
<comment type="similarity">
    <text evidence="3 6">Belongs to the eukaryotic release factor 1 family. Pelota subfamily.</text>
</comment>
<dbReference type="GO" id="GO:0070966">
    <property type="term" value="P:nuclear-transcribed mRNA catabolic process, no-go decay"/>
    <property type="evidence" value="ECO:0007669"/>
    <property type="project" value="InterPro"/>
</dbReference>
<dbReference type="SMART" id="SM01194">
    <property type="entry name" value="eRF1_1"/>
    <property type="match status" value="1"/>
</dbReference>
<keyword evidence="5 6" id="KW-0479">Metal-binding</keyword>
<dbReference type="GO" id="GO:0032790">
    <property type="term" value="P:ribosome disassembly"/>
    <property type="evidence" value="ECO:0007669"/>
    <property type="project" value="TreeGrafter"/>
</dbReference>
<dbReference type="FunFam" id="3.30.1330.30:FF:000008">
    <property type="entry name" value="Protein pelota homolog"/>
    <property type="match status" value="1"/>
</dbReference>
<dbReference type="Proteomes" id="UP000677054">
    <property type="component" value="Unassembled WGS sequence"/>
</dbReference>
<dbReference type="SUPFAM" id="SSF53137">
    <property type="entry name" value="Translational machinery components"/>
    <property type="match status" value="1"/>
</dbReference>
<dbReference type="GO" id="GO:0070651">
    <property type="term" value="P:nonfunctional rRNA decay"/>
    <property type="evidence" value="ECO:0007669"/>
    <property type="project" value="TreeGrafter"/>
</dbReference>
<dbReference type="SUPFAM" id="SSF159065">
    <property type="entry name" value="Dom34/Pelota N-terminal domain-like"/>
    <property type="match status" value="1"/>
</dbReference>
<comment type="subcellular location">
    <subcellularLocation>
        <location evidence="2 6">Cytoplasm</location>
    </subcellularLocation>
</comment>
<evidence type="ECO:0000256" key="2">
    <source>
        <dbReference type="ARBA" id="ARBA00004496"/>
    </source>
</evidence>
<accession>A0A7R8X4J3</accession>
<name>A0A7R8X4J3_9CRUS</name>
<dbReference type="FunFam" id="2.30.30.870:FF:000001">
    <property type="entry name" value="Protein pelota homolog"/>
    <property type="match status" value="1"/>
</dbReference>
<evidence type="ECO:0000313" key="8">
    <source>
        <dbReference type="EMBL" id="CAD7243674.1"/>
    </source>
</evidence>
<dbReference type="Pfam" id="PF03465">
    <property type="entry name" value="eRF1_3"/>
    <property type="match status" value="1"/>
</dbReference>
<feature type="domain" description="eRF1/Pelota-like N-terminal" evidence="7">
    <location>
        <begin position="1"/>
        <end position="130"/>
    </location>
</feature>
<proteinExistence type="inferred from homology"/>
<dbReference type="EMBL" id="LR899993">
    <property type="protein sequence ID" value="CAD7243674.1"/>
    <property type="molecule type" value="Genomic_DNA"/>
</dbReference>
<reference evidence="8" key="1">
    <citation type="submission" date="2020-11" db="EMBL/GenBank/DDBJ databases">
        <authorList>
            <person name="Tran Van P."/>
        </authorList>
    </citation>
    <scope>NUCLEOTIDE SEQUENCE</scope>
</reference>
<comment type="function">
    <text evidence="6">Component of the Pelota-HBS1L complex, a complex that recognizes stalled ribosomes and triggers the No-Go Decay (NGD) pathway. In the Pelota-HBS1L complex, pelo recognizes ribosomes stalled at the 3' end of an mRNA and engages stalled ribosomes by destabilizing mRNA in the mRNA channel.</text>
</comment>
<evidence type="ECO:0000256" key="5">
    <source>
        <dbReference type="ARBA" id="ARBA00022723"/>
    </source>
</evidence>
<keyword evidence="9" id="KW-1185">Reference proteome</keyword>
<dbReference type="InterPro" id="IPR038069">
    <property type="entry name" value="Pelota/DOM34_N"/>
</dbReference>
<dbReference type="FunFam" id="3.30.420.60:FF:000002">
    <property type="entry name" value="Protein pelota homolog"/>
    <property type="match status" value="1"/>
</dbReference>
<evidence type="ECO:0000313" key="9">
    <source>
        <dbReference type="Proteomes" id="UP000677054"/>
    </source>
</evidence>
<gene>
    <name evidence="8" type="ORF">DSTB1V02_LOCUS3588</name>
</gene>
<dbReference type="Gene3D" id="2.30.30.870">
    <property type="entry name" value="Pelota, domain A"/>
    <property type="match status" value="1"/>
</dbReference>
<dbReference type="GO" id="GO:0071025">
    <property type="term" value="P:RNA surveillance"/>
    <property type="evidence" value="ECO:0007669"/>
    <property type="project" value="InterPro"/>
</dbReference>
<dbReference type="InterPro" id="IPR005141">
    <property type="entry name" value="eRF1_2"/>
</dbReference>
<dbReference type="PANTHER" id="PTHR10853">
    <property type="entry name" value="PELOTA"/>
    <property type="match status" value="1"/>
</dbReference>
<dbReference type="Pfam" id="PF26356">
    <property type="entry name" value="Pelota_N"/>
    <property type="match status" value="1"/>
</dbReference>
<evidence type="ECO:0000259" key="7">
    <source>
        <dbReference type="SMART" id="SM01194"/>
    </source>
</evidence>
<organism evidence="8">
    <name type="scientific">Darwinula stevensoni</name>
    <dbReference type="NCBI Taxonomy" id="69355"/>
    <lineage>
        <taxon>Eukaryota</taxon>
        <taxon>Metazoa</taxon>
        <taxon>Ecdysozoa</taxon>
        <taxon>Arthropoda</taxon>
        <taxon>Crustacea</taxon>
        <taxon>Oligostraca</taxon>
        <taxon>Ostracoda</taxon>
        <taxon>Podocopa</taxon>
        <taxon>Podocopida</taxon>
        <taxon>Darwinulocopina</taxon>
        <taxon>Darwinuloidea</taxon>
        <taxon>Darwinulidae</taxon>
        <taxon>Darwinula</taxon>
    </lineage>
</organism>
<evidence type="ECO:0000256" key="6">
    <source>
        <dbReference type="RuleBase" id="RU362019"/>
    </source>
</evidence>
<dbReference type="GO" id="GO:0046872">
    <property type="term" value="F:metal ion binding"/>
    <property type="evidence" value="ECO:0007669"/>
    <property type="project" value="UniProtKB-KW"/>
</dbReference>
<dbReference type="InterPro" id="IPR005142">
    <property type="entry name" value="eRF1_3"/>
</dbReference>
<dbReference type="Gene3D" id="3.30.1330.30">
    <property type="match status" value="1"/>
</dbReference>
<sequence>MKLIHRNIDKDGKGEVTLMPDDPEDIWHAYNLISEGDSVKGSTIRKVQTETATGSSQSNRIRTTLTVCVVSTDFDTQACVLRLKGRNIAENPYVKMGAYHTLDLEPNRKFTLGKAHWDSVFLERVEMACDPTQNADLAAVVMQEGLAHVCLVTSSMTLVRAKIENTVPRKRKGNAAQHEKGLHRFYENVMQAILRHVNFDVVKCVLVASPGFVRDQFFEFMMQQALKTDNKQLLENKNKFLLLHSSSGFKHSLREVLSDPSVQSKLADTKAAGEVKVLDSFYSLLQNEPARAYYGLKHVEVAHQAQAVETLLITDTLFRSKDLTERKRCVALVDGVREYGGTVKIFSSLHPSGEQLDQLTGVAAILRYPMPEIEEEDHADDSD</sequence>
<dbReference type="AlphaFoldDB" id="A0A7R8X4J3"/>
<dbReference type="InterPro" id="IPR005140">
    <property type="entry name" value="eRF1_Pelota-like_N"/>
</dbReference>
<dbReference type="InterPro" id="IPR058547">
    <property type="entry name" value="Pelota_N"/>
</dbReference>
<evidence type="ECO:0000256" key="3">
    <source>
        <dbReference type="ARBA" id="ARBA00009504"/>
    </source>
</evidence>
<dbReference type="InterPro" id="IPR042226">
    <property type="entry name" value="eFR1_2_sf"/>
</dbReference>
<protein>
    <recommendedName>
        <fullName evidence="6">Protein pelota homolog</fullName>
    </recommendedName>
</protein>
<dbReference type="GO" id="GO:0005737">
    <property type="term" value="C:cytoplasm"/>
    <property type="evidence" value="ECO:0007669"/>
    <property type="project" value="UniProtKB-SubCell"/>
</dbReference>
<evidence type="ECO:0000256" key="1">
    <source>
        <dbReference type="ARBA" id="ARBA00001968"/>
    </source>
</evidence>
<dbReference type="Pfam" id="PF03464">
    <property type="entry name" value="eRF1_2"/>
    <property type="match status" value="1"/>
</dbReference>
<dbReference type="GO" id="GO:0070481">
    <property type="term" value="P:nuclear-transcribed mRNA catabolic process, non-stop decay"/>
    <property type="evidence" value="ECO:0007669"/>
    <property type="project" value="InterPro"/>
</dbReference>
<dbReference type="InterPro" id="IPR029064">
    <property type="entry name" value="Ribosomal_eL30-like_sf"/>
</dbReference>
<dbReference type="OrthoDB" id="10249111at2759"/>
<evidence type="ECO:0000256" key="4">
    <source>
        <dbReference type="ARBA" id="ARBA00022490"/>
    </source>
</evidence>